<dbReference type="Gene3D" id="3.60.10.10">
    <property type="entry name" value="Endonuclease/exonuclease/phosphatase"/>
    <property type="match status" value="1"/>
</dbReference>
<organism evidence="2">
    <name type="scientific">Arion vulgaris</name>
    <dbReference type="NCBI Taxonomy" id="1028688"/>
    <lineage>
        <taxon>Eukaryota</taxon>
        <taxon>Metazoa</taxon>
        <taxon>Spiralia</taxon>
        <taxon>Lophotrochozoa</taxon>
        <taxon>Mollusca</taxon>
        <taxon>Gastropoda</taxon>
        <taxon>Heterobranchia</taxon>
        <taxon>Euthyneura</taxon>
        <taxon>Panpulmonata</taxon>
        <taxon>Eupulmonata</taxon>
        <taxon>Stylommatophora</taxon>
        <taxon>Helicina</taxon>
        <taxon>Arionoidea</taxon>
        <taxon>Arionidae</taxon>
        <taxon>Arion</taxon>
    </lineage>
</organism>
<evidence type="ECO:0000313" key="2">
    <source>
        <dbReference type="EMBL" id="CEK86672.1"/>
    </source>
</evidence>
<sequence length="136" mass="15148">DDLQIHAVRIRASIPLVIVNVYACNGRIDASRWQGIFEQDESNILFCGDFNARGQQWGNIITNRQGKELEDTLVTIGHATRLAKQLGDSDGAIDLALVSSALAPYFRWDVLGDHGSDHCQCVVLIKRRQSSRSRIT</sequence>
<dbReference type="Pfam" id="PF14529">
    <property type="entry name" value="Exo_endo_phos_2"/>
    <property type="match status" value="1"/>
</dbReference>
<feature type="domain" description="Endonuclease/exonuclease/phosphatase" evidence="1">
    <location>
        <begin position="17"/>
        <end position="119"/>
    </location>
</feature>
<dbReference type="GO" id="GO:0003824">
    <property type="term" value="F:catalytic activity"/>
    <property type="evidence" value="ECO:0007669"/>
    <property type="project" value="InterPro"/>
</dbReference>
<dbReference type="InterPro" id="IPR005135">
    <property type="entry name" value="Endo/exonuclease/phosphatase"/>
</dbReference>
<accession>A0A0B7B1B3</accession>
<feature type="non-terminal residue" evidence="2">
    <location>
        <position position="136"/>
    </location>
</feature>
<protein>
    <recommendedName>
        <fullName evidence="1">Endonuclease/exonuclease/phosphatase domain-containing protein</fullName>
    </recommendedName>
</protein>
<dbReference type="SUPFAM" id="SSF56219">
    <property type="entry name" value="DNase I-like"/>
    <property type="match status" value="1"/>
</dbReference>
<gene>
    <name evidence="2" type="primary">ORF155061</name>
</gene>
<feature type="non-terminal residue" evidence="2">
    <location>
        <position position="1"/>
    </location>
</feature>
<proteinExistence type="predicted"/>
<dbReference type="InterPro" id="IPR036691">
    <property type="entry name" value="Endo/exonu/phosph_ase_sf"/>
</dbReference>
<dbReference type="EMBL" id="HACG01039807">
    <property type="protein sequence ID" value="CEK86672.1"/>
    <property type="molecule type" value="Transcribed_RNA"/>
</dbReference>
<evidence type="ECO:0000259" key="1">
    <source>
        <dbReference type="Pfam" id="PF14529"/>
    </source>
</evidence>
<name>A0A0B7B1B3_9EUPU</name>
<dbReference type="AlphaFoldDB" id="A0A0B7B1B3"/>
<reference evidence="2" key="1">
    <citation type="submission" date="2014-12" db="EMBL/GenBank/DDBJ databases">
        <title>Insight into the proteome of Arion vulgaris.</title>
        <authorList>
            <person name="Aradska J."/>
            <person name="Bulat T."/>
            <person name="Smidak R."/>
            <person name="Sarate P."/>
            <person name="Gangsoo J."/>
            <person name="Sialana F."/>
            <person name="Bilban M."/>
            <person name="Lubec G."/>
        </authorList>
    </citation>
    <scope>NUCLEOTIDE SEQUENCE</scope>
    <source>
        <tissue evidence="2">Skin</tissue>
    </source>
</reference>